<accession>A0A0E9Q7A7</accession>
<organism evidence="1">
    <name type="scientific">Anguilla anguilla</name>
    <name type="common">European freshwater eel</name>
    <name type="synonym">Muraena anguilla</name>
    <dbReference type="NCBI Taxonomy" id="7936"/>
    <lineage>
        <taxon>Eukaryota</taxon>
        <taxon>Metazoa</taxon>
        <taxon>Chordata</taxon>
        <taxon>Craniata</taxon>
        <taxon>Vertebrata</taxon>
        <taxon>Euteleostomi</taxon>
        <taxon>Actinopterygii</taxon>
        <taxon>Neopterygii</taxon>
        <taxon>Teleostei</taxon>
        <taxon>Anguilliformes</taxon>
        <taxon>Anguillidae</taxon>
        <taxon>Anguilla</taxon>
    </lineage>
</organism>
<reference evidence="1" key="2">
    <citation type="journal article" date="2015" name="Fish Shellfish Immunol.">
        <title>Early steps in the European eel (Anguilla anguilla)-Vibrio vulnificus interaction in the gills: Role of the RtxA13 toxin.</title>
        <authorList>
            <person name="Callol A."/>
            <person name="Pajuelo D."/>
            <person name="Ebbesson L."/>
            <person name="Teles M."/>
            <person name="MacKenzie S."/>
            <person name="Amaro C."/>
        </authorList>
    </citation>
    <scope>NUCLEOTIDE SEQUENCE</scope>
</reference>
<dbReference type="EMBL" id="GBXM01095836">
    <property type="protein sequence ID" value="JAH12741.1"/>
    <property type="molecule type" value="Transcribed_RNA"/>
</dbReference>
<reference evidence="1" key="1">
    <citation type="submission" date="2014-11" db="EMBL/GenBank/DDBJ databases">
        <authorList>
            <person name="Amaro Gonzalez C."/>
        </authorList>
    </citation>
    <scope>NUCLEOTIDE SEQUENCE</scope>
</reference>
<dbReference type="AlphaFoldDB" id="A0A0E9Q7A7"/>
<proteinExistence type="predicted"/>
<evidence type="ECO:0000313" key="1">
    <source>
        <dbReference type="EMBL" id="JAH12741.1"/>
    </source>
</evidence>
<name>A0A0E9Q7A7_ANGAN</name>
<sequence length="41" mass="4455">MHCFPLAPYFCGSLALPHHLLLGENCDTVSPQREAALSDSL</sequence>
<protein>
    <submittedName>
        <fullName evidence="1">Uncharacterized protein</fullName>
    </submittedName>
</protein>